<dbReference type="PANTHER" id="PTHR35186">
    <property type="entry name" value="ANK_REP_REGION DOMAIN-CONTAINING PROTEIN"/>
    <property type="match status" value="1"/>
</dbReference>
<evidence type="ECO:0000313" key="2">
    <source>
        <dbReference type="EMBL" id="KAK4172751.1"/>
    </source>
</evidence>
<dbReference type="InterPro" id="IPR056002">
    <property type="entry name" value="DUF7580"/>
</dbReference>
<comment type="caution">
    <text evidence="2">The sequence shown here is derived from an EMBL/GenBank/DDBJ whole genome shotgun (WGS) entry which is preliminary data.</text>
</comment>
<dbReference type="AlphaFoldDB" id="A0AAN6W0D3"/>
<dbReference type="Pfam" id="PF24476">
    <property type="entry name" value="DUF7580"/>
    <property type="match status" value="1"/>
</dbReference>
<dbReference type="EMBL" id="MU866396">
    <property type="protein sequence ID" value="KAK4172751.1"/>
    <property type="molecule type" value="Genomic_DNA"/>
</dbReference>
<evidence type="ECO:0000259" key="1">
    <source>
        <dbReference type="Pfam" id="PF24476"/>
    </source>
</evidence>
<sequence length="534" mass="60036">MSGIEVIGVVLSLYPIVISLARTYSNLKGSNAGDLSGKLIVVSQIYENTIKGILESALPYQQVRRLVPSDGLVDQTLWQDPALQQSLCVRIGNVNLAVLLQYLERIQVLLNQVRTELDNLCPGTDVLGRVVTRIKTIRAGAEKSPIREKINQIKDLTKELRDFLDDRPFTTTYQQFQSQRSAFIFNSSQPTGSKAGELFELIKEQYTCACQKPHIIGVGCYCATCTQPLTDPPKFHSEWAFRLACHASIEAPTEVPTTVVLETISETDPEAAAIRDLCSLVEEVASEGAARKVWIDTENNRMYMKAARIDVNGQKKPIMTFGDLRQSGNGLTAKDRWELALRLCLAIVQLCETPWVNESWTWDVCVSQVSTNVNDRSDDRSDEYLIKFPVIYREVYSKDYQADSASIQTAVAPMQFSELLHDEEPVLTKLGLALIELAMGKSMEDIRKESGPTDWTAPQLLADRCMAMNLLQTGKLRKEASKAYENAVHVCINRNFTDLHGNPSQLVSKHSTFLERFKDTVLMPLFEVWKRYEV</sequence>
<feature type="domain" description="DUF7580" evidence="1">
    <location>
        <begin position="274"/>
        <end position="493"/>
    </location>
</feature>
<organism evidence="2 3">
    <name type="scientific">Triangularia setosa</name>
    <dbReference type="NCBI Taxonomy" id="2587417"/>
    <lineage>
        <taxon>Eukaryota</taxon>
        <taxon>Fungi</taxon>
        <taxon>Dikarya</taxon>
        <taxon>Ascomycota</taxon>
        <taxon>Pezizomycotina</taxon>
        <taxon>Sordariomycetes</taxon>
        <taxon>Sordariomycetidae</taxon>
        <taxon>Sordariales</taxon>
        <taxon>Podosporaceae</taxon>
        <taxon>Triangularia</taxon>
    </lineage>
</organism>
<dbReference type="PANTHER" id="PTHR35186:SF4">
    <property type="entry name" value="PRION-INHIBITION AND PROPAGATION HELO DOMAIN-CONTAINING PROTEIN"/>
    <property type="match status" value="1"/>
</dbReference>
<keyword evidence="3" id="KW-1185">Reference proteome</keyword>
<dbReference type="Proteomes" id="UP001302321">
    <property type="component" value="Unassembled WGS sequence"/>
</dbReference>
<proteinExistence type="predicted"/>
<reference evidence="2" key="1">
    <citation type="journal article" date="2023" name="Mol. Phylogenet. Evol.">
        <title>Genome-scale phylogeny and comparative genomics of the fungal order Sordariales.</title>
        <authorList>
            <person name="Hensen N."/>
            <person name="Bonometti L."/>
            <person name="Westerberg I."/>
            <person name="Brannstrom I.O."/>
            <person name="Guillou S."/>
            <person name="Cros-Aarteil S."/>
            <person name="Calhoun S."/>
            <person name="Haridas S."/>
            <person name="Kuo A."/>
            <person name="Mondo S."/>
            <person name="Pangilinan J."/>
            <person name="Riley R."/>
            <person name="LaButti K."/>
            <person name="Andreopoulos B."/>
            <person name="Lipzen A."/>
            <person name="Chen C."/>
            <person name="Yan M."/>
            <person name="Daum C."/>
            <person name="Ng V."/>
            <person name="Clum A."/>
            <person name="Steindorff A."/>
            <person name="Ohm R.A."/>
            <person name="Martin F."/>
            <person name="Silar P."/>
            <person name="Natvig D.O."/>
            <person name="Lalanne C."/>
            <person name="Gautier V."/>
            <person name="Ament-Velasquez S.L."/>
            <person name="Kruys A."/>
            <person name="Hutchinson M.I."/>
            <person name="Powell A.J."/>
            <person name="Barry K."/>
            <person name="Miller A.N."/>
            <person name="Grigoriev I.V."/>
            <person name="Debuchy R."/>
            <person name="Gladieux P."/>
            <person name="Hiltunen Thoren M."/>
            <person name="Johannesson H."/>
        </authorList>
    </citation>
    <scope>NUCLEOTIDE SEQUENCE</scope>
    <source>
        <strain evidence="2">CBS 892.96</strain>
    </source>
</reference>
<protein>
    <recommendedName>
        <fullName evidence="1">DUF7580 domain-containing protein</fullName>
    </recommendedName>
</protein>
<reference evidence="2" key="2">
    <citation type="submission" date="2023-05" db="EMBL/GenBank/DDBJ databases">
        <authorList>
            <consortium name="Lawrence Berkeley National Laboratory"/>
            <person name="Steindorff A."/>
            <person name="Hensen N."/>
            <person name="Bonometti L."/>
            <person name="Westerberg I."/>
            <person name="Brannstrom I.O."/>
            <person name="Guillou S."/>
            <person name="Cros-Aarteil S."/>
            <person name="Calhoun S."/>
            <person name="Haridas S."/>
            <person name="Kuo A."/>
            <person name="Mondo S."/>
            <person name="Pangilinan J."/>
            <person name="Riley R."/>
            <person name="Labutti K."/>
            <person name="Andreopoulos B."/>
            <person name="Lipzen A."/>
            <person name="Chen C."/>
            <person name="Yanf M."/>
            <person name="Daum C."/>
            <person name="Ng V."/>
            <person name="Clum A."/>
            <person name="Ohm R."/>
            <person name="Martin F."/>
            <person name="Silar P."/>
            <person name="Natvig D."/>
            <person name="Lalanne C."/>
            <person name="Gautier V."/>
            <person name="Ament-Velasquez S.L."/>
            <person name="Kruys A."/>
            <person name="Hutchinson M.I."/>
            <person name="Powell A.J."/>
            <person name="Barry K."/>
            <person name="Miller A.N."/>
            <person name="Grigoriev I.V."/>
            <person name="Debuchy R."/>
            <person name="Gladieux P."/>
            <person name="Thoren M.H."/>
            <person name="Johannesson H."/>
        </authorList>
    </citation>
    <scope>NUCLEOTIDE SEQUENCE</scope>
    <source>
        <strain evidence="2">CBS 892.96</strain>
    </source>
</reference>
<gene>
    <name evidence="2" type="ORF">QBC36DRAFT_381533</name>
</gene>
<name>A0AAN6W0D3_9PEZI</name>
<accession>A0AAN6W0D3</accession>
<evidence type="ECO:0000313" key="3">
    <source>
        <dbReference type="Proteomes" id="UP001302321"/>
    </source>
</evidence>